<dbReference type="SMART" id="SM00478">
    <property type="entry name" value="ENDO3c"/>
    <property type="match status" value="1"/>
</dbReference>
<keyword evidence="6" id="KW-1185">Reference proteome</keyword>
<evidence type="ECO:0000259" key="4">
    <source>
        <dbReference type="SMART" id="SM00478"/>
    </source>
</evidence>
<name>A0A2B7Y5B9_9EURO</name>
<evidence type="ECO:0000313" key="5">
    <source>
        <dbReference type="EMBL" id="PGH16420.1"/>
    </source>
</evidence>
<dbReference type="GO" id="GO:0006285">
    <property type="term" value="P:base-excision repair, AP site formation"/>
    <property type="evidence" value="ECO:0007669"/>
    <property type="project" value="UniProtKB-ARBA"/>
</dbReference>
<reference evidence="5 6" key="1">
    <citation type="submission" date="2017-10" db="EMBL/GenBank/DDBJ databases">
        <title>Comparative genomics in systemic dimorphic fungi from Ajellomycetaceae.</title>
        <authorList>
            <person name="Munoz J.F."/>
            <person name="Mcewen J.G."/>
            <person name="Clay O.K."/>
            <person name="Cuomo C.A."/>
        </authorList>
    </citation>
    <scope>NUCLEOTIDE SEQUENCE [LARGE SCALE GENOMIC DNA]</scope>
    <source>
        <strain evidence="5 6">UAMH5409</strain>
    </source>
</reference>
<proteinExistence type="predicted"/>
<dbReference type="GO" id="GO:0043916">
    <property type="term" value="F:DNA-7-methylguanine glycosylase activity"/>
    <property type="evidence" value="ECO:0007669"/>
    <property type="project" value="TreeGrafter"/>
</dbReference>
<dbReference type="InterPro" id="IPR003265">
    <property type="entry name" value="HhH-GPD_domain"/>
</dbReference>
<keyword evidence="2" id="KW-0234">DNA repair</keyword>
<dbReference type="Proteomes" id="UP000223968">
    <property type="component" value="Unassembled WGS sequence"/>
</dbReference>
<dbReference type="STRING" id="1447875.A0A2B7Y5B9"/>
<feature type="domain" description="HhH-GPD" evidence="4">
    <location>
        <begin position="273"/>
        <end position="435"/>
    </location>
</feature>
<dbReference type="InterPro" id="IPR051912">
    <property type="entry name" value="Alkylbase_DNA_Glycosylase/TA"/>
</dbReference>
<dbReference type="Gene3D" id="1.10.1670.40">
    <property type="match status" value="1"/>
</dbReference>
<organism evidence="5 6">
    <name type="scientific">Helicocarpus griseus UAMH5409</name>
    <dbReference type="NCBI Taxonomy" id="1447875"/>
    <lineage>
        <taxon>Eukaryota</taxon>
        <taxon>Fungi</taxon>
        <taxon>Dikarya</taxon>
        <taxon>Ascomycota</taxon>
        <taxon>Pezizomycotina</taxon>
        <taxon>Eurotiomycetes</taxon>
        <taxon>Eurotiomycetidae</taxon>
        <taxon>Onygenales</taxon>
        <taxon>Ajellomycetaceae</taxon>
        <taxon>Helicocarpus</taxon>
    </lineage>
</organism>
<dbReference type="CDD" id="cd00056">
    <property type="entry name" value="ENDO3c"/>
    <property type="match status" value="1"/>
</dbReference>
<feature type="compositionally biased region" description="Basic and acidic residues" evidence="3">
    <location>
        <begin position="267"/>
        <end position="276"/>
    </location>
</feature>
<feature type="compositionally biased region" description="Polar residues" evidence="3">
    <location>
        <begin position="42"/>
        <end position="61"/>
    </location>
</feature>
<evidence type="ECO:0000313" key="6">
    <source>
        <dbReference type="Proteomes" id="UP000223968"/>
    </source>
</evidence>
<dbReference type="OrthoDB" id="415889at2759"/>
<feature type="compositionally biased region" description="Low complexity" evidence="3">
    <location>
        <begin position="78"/>
        <end position="113"/>
    </location>
</feature>
<keyword evidence="1" id="KW-0227">DNA damage</keyword>
<dbReference type="EMBL" id="PDNB01000017">
    <property type="protein sequence ID" value="PGH16420.1"/>
    <property type="molecule type" value="Genomic_DNA"/>
</dbReference>
<evidence type="ECO:0000256" key="1">
    <source>
        <dbReference type="ARBA" id="ARBA00022763"/>
    </source>
</evidence>
<dbReference type="Gene3D" id="1.10.340.30">
    <property type="entry name" value="Hypothetical protein, domain 2"/>
    <property type="match status" value="1"/>
</dbReference>
<dbReference type="GO" id="GO:0005634">
    <property type="term" value="C:nucleus"/>
    <property type="evidence" value="ECO:0007669"/>
    <property type="project" value="TreeGrafter"/>
</dbReference>
<dbReference type="SUPFAM" id="SSF48150">
    <property type="entry name" value="DNA-glycosylase"/>
    <property type="match status" value="1"/>
</dbReference>
<dbReference type="GO" id="GO:0008725">
    <property type="term" value="F:DNA-3-methyladenine glycosylase activity"/>
    <property type="evidence" value="ECO:0007669"/>
    <property type="project" value="TreeGrafter"/>
</dbReference>
<dbReference type="Pfam" id="PF00730">
    <property type="entry name" value="HhH-GPD"/>
    <property type="match status" value="1"/>
</dbReference>
<dbReference type="PANTHER" id="PTHR43003">
    <property type="entry name" value="DNA-3-METHYLADENINE GLYCOSYLASE"/>
    <property type="match status" value="1"/>
</dbReference>
<evidence type="ECO:0000256" key="3">
    <source>
        <dbReference type="SAM" id="MobiDB-lite"/>
    </source>
</evidence>
<feature type="region of interest" description="Disordered" evidence="3">
    <location>
        <begin position="20"/>
        <end position="178"/>
    </location>
</feature>
<dbReference type="GO" id="GO:0006307">
    <property type="term" value="P:DNA alkylation repair"/>
    <property type="evidence" value="ECO:0007669"/>
    <property type="project" value="TreeGrafter"/>
</dbReference>
<feature type="region of interest" description="Disordered" evidence="3">
    <location>
        <begin position="251"/>
        <end position="276"/>
    </location>
</feature>
<comment type="caution">
    <text evidence="5">The sequence shown here is derived from an EMBL/GenBank/DDBJ whole genome shotgun (WGS) entry which is preliminary data.</text>
</comment>
<dbReference type="GO" id="GO:0032993">
    <property type="term" value="C:protein-DNA complex"/>
    <property type="evidence" value="ECO:0007669"/>
    <property type="project" value="TreeGrafter"/>
</dbReference>
<sequence length="442" mass="47287">MGPRRSARVSAIAQQAALDNIKTGIQESGPPVKEKKARKSQRTTSQNGITKNKSATKTAPKQTGRAGKGIVLSNTPKASAAASAAAAAVAAASSTANPNNDNISSTSNDNNPPFKIPPSTPQKRPRAPQNPPLSRPIDPHLTTATLRTPRGSHLTAYPERPEDASPSKTGLPRPPTTTGTLLEEAVAHLLSVAPQLQPVIAKYPCPLFSPAGLAEEIDPFNALASSIIGQQVSGAAAKSIKGRFIGLFKNDDSDKSDARANGTGANDSDKKKQVNVDRRNELAEMRYDRDDHFPTPQQVAQCDIATLRTAGLSQRKAEYIQGLAGKFASGELGAGMLLTASDGEVLEKLIAVRGLGRWSVEMFLCFGLKRMDVFSTGDLGVQRGMAAFAGRDVSKLKAKGGGKFKYMSEKEMVEIAAPFSPYRSLFMWYMWRIEDVDVTVMQ</sequence>
<dbReference type="AlphaFoldDB" id="A0A2B7Y5B9"/>
<dbReference type="PANTHER" id="PTHR43003:SF5">
    <property type="entry name" value="DNA-3-METHYLADENINE GLYCOSYLASE"/>
    <property type="match status" value="1"/>
</dbReference>
<evidence type="ECO:0000256" key="2">
    <source>
        <dbReference type="ARBA" id="ARBA00023204"/>
    </source>
</evidence>
<protein>
    <recommendedName>
        <fullName evidence="4">HhH-GPD domain-containing protein</fullName>
    </recommendedName>
</protein>
<dbReference type="InterPro" id="IPR011257">
    <property type="entry name" value="DNA_glycosylase"/>
</dbReference>
<accession>A0A2B7Y5B9</accession>
<gene>
    <name evidence="5" type="ORF">AJ79_01751</name>
</gene>
<dbReference type="GO" id="GO:0032131">
    <property type="term" value="F:alkylated DNA binding"/>
    <property type="evidence" value="ECO:0007669"/>
    <property type="project" value="TreeGrafter"/>
</dbReference>